<dbReference type="AlphaFoldDB" id="A0A075HPB5"/>
<evidence type="ECO:0000313" key="1">
    <source>
        <dbReference type="EMBL" id="AIF18256.1"/>
    </source>
</evidence>
<evidence type="ECO:0008006" key="2">
    <source>
        <dbReference type="Google" id="ProtNLM"/>
    </source>
</evidence>
<accession>A0A075HPB5</accession>
<sequence length="59" mass="6613">MSVEDATSLAIAAINLKSDEKGVNHIKMSKIKVDTKLLERVSNEELEKYSQTAMEKFAK</sequence>
<name>A0A075HPB5_9ARCH</name>
<proteinExistence type="predicted"/>
<organism evidence="1">
    <name type="scientific">uncultured marine thaumarchaeote KM3_82_C03</name>
    <dbReference type="NCBI Taxonomy" id="1456303"/>
    <lineage>
        <taxon>Archaea</taxon>
        <taxon>Nitrososphaerota</taxon>
        <taxon>environmental samples</taxon>
    </lineage>
</organism>
<protein>
    <recommendedName>
        <fullName evidence="2">Proteasome endopeptidase complex</fullName>
    </recommendedName>
</protein>
<reference evidence="1" key="1">
    <citation type="journal article" date="2014" name="Genome Biol. Evol.">
        <title>Pangenome evidence for extensive interdomain horizontal transfer affecting lineage core and shell genes in uncultured planktonic thaumarchaeota and euryarchaeota.</title>
        <authorList>
            <person name="Deschamps P."/>
            <person name="Zivanovic Y."/>
            <person name="Moreira D."/>
            <person name="Rodriguez-Valera F."/>
            <person name="Lopez-Garcia P."/>
        </authorList>
    </citation>
    <scope>NUCLEOTIDE SEQUENCE</scope>
</reference>
<dbReference type="EMBL" id="KF901105">
    <property type="protein sequence ID" value="AIF18256.1"/>
    <property type="molecule type" value="Genomic_DNA"/>
</dbReference>